<evidence type="ECO:0000313" key="3">
    <source>
        <dbReference type="EMBL" id="KAJ8410245.1"/>
    </source>
</evidence>
<name>A0AAD7SX21_9TELE</name>
<feature type="domain" description="TLDc" evidence="2">
    <location>
        <begin position="20"/>
        <end position="157"/>
    </location>
</feature>
<comment type="caution">
    <text evidence="3">The sequence shown here is derived from an EMBL/GenBank/DDBJ whole genome shotgun (WGS) entry which is preliminary data.</text>
</comment>
<dbReference type="AlphaFoldDB" id="A0AAD7SX21"/>
<accession>A0AAD7SX21</accession>
<dbReference type="PANTHER" id="PTHR14241:SF28">
    <property type="entry name" value="INTERFERON-INDUCED PROTEIN 44-LIKE"/>
    <property type="match status" value="1"/>
</dbReference>
<comment type="similarity">
    <text evidence="1">Belongs to the IFI44 family.</text>
</comment>
<dbReference type="EMBL" id="JAINUG010000027">
    <property type="protein sequence ID" value="KAJ8410245.1"/>
    <property type="molecule type" value="Genomic_DNA"/>
</dbReference>
<dbReference type="PANTHER" id="PTHR14241">
    <property type="entry name" value="INTERFERON-INDUCED PROTEIN 44"/>
    <property type="match status" value="1"/>
</dbReference>
<evidence type="ECO:0000256" key="1">
    <source>
        <dbReference type="ARBA" id="ARBA00009243"/>
    </source>
</evidence>
<dbReference type="Proteomes" id="UP001221898">
    <property type="component" value="Unassembled WGS sequence"/>
</dbReference>
<proteinExistence type="inferred from homology"/>
<gene>
    <name evidence="3" type="ORF">AAFF_G00202260</name>
</gene>
<dbReference type="InterPro" id="IPR006571">
    <property type="entry name" value="TLDc_dom"/>
</dbReference>
<dbReference type="Pfam" id="PF07534">
    <property type="entry name" value="TLD"/>
    <property type="match status" value="1"/>
</dbReference>
<sequence>MSLISRLGLERERQLQKLFQGQVNLCLLYKGSCRGFGDTLQILSENQGRVIVIVYLETGCVRGAYLSKAFPTPDVFCEDPEAFIFSANEKKACRLRVRDHKKACIYHSYPPKLVFGASLQLICNPTRMSFVSEIDVIYGNLWDKESQNCVEVEVYRVQGALDGLLNPWRDVEWTQTLREELRQKLVSFKPYCEVLSRVRVLLLGPVGAGKSSFVNSIKSVMCREVCMMPCVGTIPEGFTKKLKSYEIRTTRGNPPTALTLCDIMALRDSMESGLTLHDTLAVIKGHVPEGHKFQSEAPISPDTTGYRQAPTLEEKIHCVVFVLDACEVLFYSKSLKDQLKDLRSEISDMDIPHMILLTHVDQVCHAVEMDVQYVYRSHILQDRIQKAAEVVGLPVSYVLPVKNYASELSVNCNTDILLLSALSRMLHSIDNAFEDYAPSPQEVNN</sequence>
<protein>
    <recommendedName>
        <fullName evidence="2">TLDc domain-containing protein</fullName>
    </recommendedName>
</protein>
<dbReference type="GO" id="GO:0006955">
    <property type="term" value="P:immune response"/>
    <property type="evidence" value="ECO:0007669"/>
    <property type="project" value="TreeGrafter"/>
</dbReference>
<evidence type="ECO:0000259" key="2">
    <source>
        <dbReference type="Pfam" id="PF07534"/>
    </source>
</evidence>
<evidence type="ECO:0000313" key="4">
    <source>
        <dbReference type="Proteomes" id="UP001221898"/>
    </source>
</evidence>
<dbReference type="Gene3D" id="3.40.50.300">
    <property type="entry name" value="P-loop containing nucleotide triphosphate hydrolases"/>
    <property type="match status" value="1"/>
</dbReference>
<reference evidence="3" key="1">
    <citation type="journal article" date="2023" name="Science">
        <title>Genome structures resolve the early diversification of teleost fishes.</title>
        <authorList>
            <person name="Parey E."/>
            <person name="Louis A."/>
            <person name="Montfort J."/>
            <person name="Bouchez O."/>
            <person name="Roques C."/>
            <person name="Iampietro C."/>
            <person name="Lluch J."/>
            <person name="Castinel A."/>
            <person name="Donnadieu C."/>
            <person name="Desvignes T."/>
            <person name="Floi Bucao C."/>
            <person name="Jouanno E."/>
            <person name="Wen M."/>
            <person name="Mejri S."/>
            <person name="Dirks R."/>
            <person name="Jansen H."/>
            <person name="Henkel C."/>
            <person name="Chen W.J."/>
            <person name="Zahm M."/>
            <person name="Cabau C."/>
            <person name="Klopp C."/>
            <person name="Thompson A.W."/>
            <person name="Robinson-Rechavi M."/>
            <person name="Braasch I."/>
            <person name="Lecointre G."/>
            <person name="Bobe J."/>
            <person name="Postlethwait J.H."/>
            <person name="Berthelot C."/>
            <person name="Roest Crollius H."/>
            <person name="Guiguen Y."/>
        </authorList>
    </citation>
    <scope>NUCLEOTIDE SEQUENCE</scope>
    <source>
        <strain evidence="3">NC1722</strain>
    </source>
</reference>
<organism evidence="3 4">
    <name type="scientific">Aldrovandia affinis</name>
    <dbReference type="NCBI Taxonomy" id="143900"/>
    <lineage>
        <taxon>Eukaryota</taxon>
        <taxon>Metazoa</taxon>
        <taxon>Chordata</taxon>
        <taxon>Craniata</taxon>
        <taxon>Vertebrata</taxon>
        <taxon>Euteleostomi</taxon>
        <taxon>Actinopterygii</taxon>
        <taxon>Neopterygii</taxon>
        <taxon>Teleostei</taxon>
        <taxon>Notacanthiformes</taxon>
        <taxon>Halosauridae</taxon>
        <taxon>Aldrovandia</taxon>
    </lineage>
</organism>
<keyword evidence="4" id="KW-1185">Reference proteome</keyword>
<dbReference type="SUPFAM" id="SSF52540">
    <property type="entry name" value="P-loop containing nucleoside triphosphate hydrolases"/>
    <property type="match status" value="1"/>
</dbReference>
<dbReference type="InterPro" id="IPR027417">
    <property type="entry name" value="P-loop_NTPase"/>
</dbReference>